<dbReference type="HOGENOM" id="CLU_2788295_0_0_0"/>
<gene>
    <name evidence="1" type="ordered locus">Isop_2204</name>
</gene>
<keyword evidence="2" id="KW-1185">Reference proteome</keyword>
<reference evidence="1 2" key="2">
    <citation type="journal article" date="2011" name="Stand. Genomic Sci.">
        <title>Complete genome sequence of Isosphaera pallida type strain (IS1B).</title>
        <authorList>
            <consortium name="US DOE Joint Genome Institute (JGI-PGF)"/>
            <person name="Goker M."/>
            <person name="Cleland D."/>
            <person name="Saunders E."/>
            <person name="Lapidus A."/>
            <person name="Nolan M."/>
            <person name="Lucas S."/>
            <person name="Hammon N."/>
            <person name="Deshpande S."/>
            <person name="Cheng J.F."/>
            <person name="Tapia R."/>
            <person name="Han C."/>
            <person name="Goodwin L."/>
            <person name="Pitluck S."/>
            <person name="Liolios K."/>
            <person name="Pagani I."/>
            <person name="Ivanova N."/>
            <person name="Mavromatis K."/>
            <person name="Pati A."/>
            <person name="Chen A."/>
            <person name="Palaniappan K."/>
            <person name="Land M."/>
            <person name="Hauser L."/>
            <person name="Chang Y.J."/>
            <person name="Jeffries C.D."/>
            <person name="Detter J.C."/>
            <person name="Beck B."/>
            <person name="Woyke T."/>
            <person name="Bristow J."/>
            <person name="Eisen J.A."/>
            <person name="Markowitz V."/>
            <person name="Hugenholtz P."/>
            <person name="Kyrpides N.C."/>
            <person name="Klenk H.P."/>
        </authorList>
    </citation>
    <scope>NUCLEOTIDE SEQUENCE [LARGE SCALE GENOMIC DNA]</scope>
    <source>
        <strain evidence="2">ATCC 43644 / DSM 9630 / IS1B</strain>
    </source>
</reference>
<dbReference type="AlphaFoldDB" id="E8R525"/>
<reference key="1">
    <citation type="submission" date="2010-11" db="EMBL/GenBank/DDBJ databases">
        <title>The complete sequence of chromosome of Isophaera pallida ATCC 43644.</title>
        <authorList>
            <consortium name="US DOE Joint Genome Institute (JGI-PGF)"/>
            <person name="Lucas S."/>
            <person name="Copeland A."/>
            <person name="Lapidus A."/>
            <person name="Bruce D."/>
            <person name="Goodwin L."/>
            <person name="Pitluck S."/>
            <person name="Kyrpides N."/>
            <person name="Mavromatis K."/>
            <person name="Pagani I."/>
            <person name="Ivanova N."/>
            <person name="Saunders E."/>
            <person name="Brettin T."/>
            <person name="Detter J.C."/>
            <person name="Han C."/>
            <person name="Tapia R."/>
            <person name="Land M."/>
            <person name="Hauser L."/>
            <person name="Markowitz V."/>
            <person name="Cheng J.-F."/>
            <person name="Hugenholtz P."/>
            <person name="Woyke T."/>
            <person name="Wu D."/>
            <person name="Eisen J.A."/>
        </authorList>
    </citation>
    <scope>NUCLEOTIDE SEQUENCE</scope>
    <source>
        <strain>ATCC 43644</strain>
    </source>
</reference>
<protein>
    <submittedName>
        <fullName evidence="1">Uncharacterized protein</fullName>
    </submittedName>
</protein>
<accession>E8R525</accession>
<dbReference type="InParanoid" id="E8R525"/>
<sequence>MIEMSKLSQKRWSHRVHSVTKIEAYDSASHEMNGTDAGQSVGWVAATFPTGRRAEWFRVWRWDHHVQL</sequence>
<evidence type="ECO:0000313" key="1">
    <source>
        <dbReference type="EMBL" id="ADV62782.1"/>
    </source>
</evidence>
<dbReference type="EMBL" id="CP002353">
    <property type="protein sequence ID" value="ADV62782.1"/>
    <property type="molecule type" value="Genomic_DNA"/>
</dbReference>
<name>E8R525_ISOPI</name>
<proteinExistence type="predicted"/>
<dbReference type="Proteomes" id="UP000008631">
    <property type="component" value="Chromosome"/>
</dbReference>
<evidence type="ECO:0000313" key="2">
    <source>
        <dbReference type="Proteomes" id="UP000008631"/>
    </source>
</evidence>
<dbReference type="KEGG" id="ipa:Isop_2204"/>
<organism evidence="1 2">
    <name type="scientific">Isosphaera pallida (strain ATCC 43644 / DSM 9630 / IS1B)</name>
    <dbReference type="NCBI Taxonomy" id="575540"/>
    <lineage>
        <taxon>Bacteria</taxon>
        <taxon>Pseudomonadati</taxon>
        <taxon>Planctomycetota</taxon>
        <taxon>Planctomycetia</taxon>
        <taxon>Isosphaerales</taxon>
        <taxon>Isosphaeraceae</taxon>
        <taxon>Isosphaera</taxon>
    </lineage>
</organism>